<dbReference type="InParanoid" id="A0LSB8"/>
<dbReference type="Proteomes" id="UP000008221">
    <property type="component" value="Chromosome"/>
</dbReference>
<dbReference type="PANTHER" id="PTHR43190:SF3">
    <property type="entry name" value="N-ACETYL-D-GLUCOSAMINE KINASE"/>
    <property type="match status" value="1"/>
</dbReference>
<evidence type="ECO:0000313" key="2">
    <source>
        <dbReference type="EMBL" id="ABK52328.1"/>
    </source>
</evidence>
<dbReference type="Gene3D" id="3.30.420.40">
    <property type="match status" value="2"/>
</dbReference>
<dbReference type="RefSeq" id="WP_011719391.1">
    <property type="nucleotide sequence ID" value="NC_008578.1"/>
</dbReference>
<sequence length="299" mass="30098">MSGAIGADLAGGAILGVDAGGSGTRAVLVRNGAVVARYEDRPLNVLLHPDAVSRLVALIQGSRASAAGLGLAGIRGSQEAEKLRAVLAAETGVTVAVADDTEAAFLGAFRGEPGIIVIAGTGSNAFGRNGSGRVARVGGHGFLLGDDGGGYWIANRAIRAALHSYDGTGPKSPALEAAVLAGFGMTDDGFDGVVRVVHSAPADRHVVARLAPVVMALDDPVVSGILDDAAAALIAMANALRGRLGADLPVAMHGGVFQNPRIRERFVAATGAVEPAEAPEFGAIRLVLEVVRGRGGVWA</sequence>
<accession>A0LSB8</accession>
<name>A0LSB8_ACIC1</name>
<dbReference type="AlphaFoldDB" id="A0LSB8"/>
<proteinExistence type="predicted"/>
<dbReference type="STRING" id="351607.Acel_0555"/>
<reference evidence="2 3" key="1">
    <citation type="journal article" date="2009" name="Genome Res.">
        <title>Complete genome of the cellulolytic thermophile Acidothermus cellulolyticus 11B provides insights into its ecophysiological and evolutionary adaptations.</title>
        <authorList>
            <person name="Barabote R.D."/>
            <person name="Xie G."/>
            <person name="Leu D.H."/>
            <person name="Normand P."/>
            <person name="Necsulea A."/>
            <person name="Daubin V."/>
            <person name="Medigue C."/>
            <person name="Adney W.S."/>
            <person name="Xu X.C."/>
            <person name="Lapidus A."/>
            <person name="Parales R.E."/>
            <person name="Detter C."/>
            <person name="Pujic P."/>
            <person name="Bruce D."/>
            <person name="Lavire C."/>
            <person name="Challacombe J.F."/>
            <person name="Brettin T.S."/>
            <person name="Berry A.M."/>
        </authorList>
    </citation>
    <scope>NUCLEOTIDE SEQUENCE [LARGE SCALE GENOMIC DNA]</scope>
    <source>
        <strain evidence="3">ATCC 43068 / DSM 8971 / 11B</strain>
    </source>
</reference>
<protein>
    <submittedName>
        <fullName evidence="2">ATPase, BadF/BadG/BcrA/BcrD type</fullName>
    </submittedName>
</protein>
<keyword evidence="3" id="KW-1185">Reference proteome</keyword>
<dbReference type="eggNOG" id="COG2971">
    <property type="taxonomic scope" value="Bacteria"/>
</dbReference>
<dbReference type="InterPro" id="IPR052519">
    <property type="entry name" value="Euk-type_GlcNAc_Kinase"/>
</dbReference>
<dbReference type="PANTHER" id="PTHR43190">
    <property type="entry name" value="N-ACETYL-D-GLUCOSAMINE KINASE"/>
    <property type="match status" value="1"/>
</dbReference>
<feature type="domain" description="ATPase BadF/BadG/BcrA/BcrD type" evidence="1">
    <location>
        <begin position="15"/>
        <end position="266"/>
    </location>
</feature>
<evidence type="ECO:0000259" key="1">
    <source>
        <dbReference type="Pfam" id="PF01869"/>
    </source>
</evidence>
<dbReference type="InterPro" id="IPR002731">
    <property type="entry name" value="ATPase_BadF"/>
</dbReference>
<dbReference type="HOGENOM" id="CLU_016274_1_1_11"/>
<evidence type="ECO:0000313" key="3">
    <source>
        <dbReference type="Proteomes" id="UP000008221"/>
    </source>
</evidence>
<dbReference type="EMBL" id="CP000481">
    <property type="protein sequence ID" value="ABK52328.1"/>
    <property type="molecule type" value="Genomic_DNA"/>
</dbReference>
<gene>
    <name evidence="2" type="ordered locus">Acel_0555</name>
</gene>
<dbReference type="InterPro" id="IPR043129">
    <property type="entry name" value="ATPase_NBD"/>
</dbReference>
<dbReference type="KEGG" id="ace:Acel_0555"/>
<dbReference type="Pfam" id="PF01869">
    <property type="entry name" value="BcrAD_BadFG"/>
    <property type="match status" value="1"/>
</dbReference>
<dbReference type="SUPFAM" id="SSF53067">
    <property type="entry name" value="Actin-like ATPase domain"/>
    <property type="match status" value="2"/>
</dbReference>
<organism evidence="2 3">
    <name type="scientific">Acidothermus cellulolyticus (strain ATCC 43068 / DSM 8971 / 11B)</name>
    <dbReference type="NCBI Taxonomy" id="351607"/>
    <lineage>
        <taxon>Bacteria</taxon>
        <taxon>Bacillati</taxon>
        <taxon>Actinomycetota</taxon>
        <taxon>Actinomycetes</taxon>
        <taxon>Acidothermales</taxon>
        <taxon>Acidothermaceae</taxon>
        <taxon>Acidothermus</taxon>
    </lineage>
</organism>